<dbReference type="Proteomes" id="UP001066276">
    <property type="component" value="Chromosome 2_1"/>
</dbReference>
<evidence type="ECO:0000313" key="3">
    <source>
        <dbReference type="Proteomes" id="UP001066276"/>
    </source>
</evidence>
<reference evidence="2" key="1">
    <citation type="journal article" date="2022" name="bioRxiv">
        <title>Sequencing and chromosome-scale assembly of the giantPleurodeles waltlgenome.</title>
        <authorList>
            <person name="Brown T."/>
            <person name="Elewa A."/>
            <person name="Iarovenko S."/>
            <person name="Subramanian E."/>
            <person name="Araus A.J."/>
            <person name="Petzold A."/>
            <person name="Susuki M."/>
            <person name="Suzuki K.-i.T."/>
            <person name="Hayashi T."/>
            <person name="Toyoda A."/>
            <person name="Oliveira C."/>
            <person name="Osipova E."/>
            <person name="Leigh N.D."/>
            <person name="Simon A."/>
            <person name="Yun M.H."/>
        </authorList>
    </citation>
    <scope>NUCLEOTIDE SEQUENCE</scope>
    <source>
        <strain evidence="2">20211129_DDA</strain>
        <tissue evidence="2">Liver</tissue>
    </source>
</reference>
<keyword evidence="3" id="KW-1185">Reference proteome</keyword>
<dbReference type="AlphaFoldDB" id="A0AAV7VAI0"/>
<protein>
    <submittedName>
        <fullName evidence="2">Uncharacterized protein</fullName>
    </submittedName>
</protein>
<gene>
    <name evidence="2" type="ORF">NDU88_001726</name>
</gene>
<proteinExistence type="predicted"/>
<accession>A0AAV7VAI0</accession>
<organism evidence="2 3">
    <name type="scientific">Pleurodeles waltl</name>
    <name type="common">Iberian ribbed newt</name>
    <dbReference type="NCBI Taxonomy" id="8319"/>
    <lineage>
        <taxon>Eukaryota</taxon>
        <taxon>Metazoa</taxon>
        <taxon>Chordata</taxon>
        <taxon>Craniata</taxon>
        <taxon>Vertebrata</taxon>
        <taxon>Euteleostomi</taxon>
        <taxon>Amphibia</taxon>
        <taxon>Batrachia</taxon>
        <taxon>Caudata</taxon>
        <taxon>Salamandroidea</taxon>
        <taxon>Salamandridae</taxon>
        <taxon>Pleurodelinae</taxon>
        <taxon>Pleurodeles</taxon>
    </lineage>
</organism>
<name>A0AAV7VAI0_PLEWA</name>
<dbReference type="EMBL" id="JANPWB010000003">
    <property type="protein sequence ID" value="KAJ1197881.1"/>
    <property type="molecule type" value="Genomic_DNA"/>
</dbReference>
<comment type="caution">
    <text evidence="2">The sequence shown here is derived from an EMBL/GenBank/DDBJ whole genome shotgun (WGS) entry which is preliminary data.</text>
</comment>
<evidence type="ECO:0000313" key="2">
    <source>
        <dbReference type="EMBL" id="KAJ1197881.1"/>
    </source>
</evidence>
<evidence type="ECO:0000256" key="1">
    <source>
        <dbReference type="SAM" id="MobiDB-lite"/>
    </source>
</evidence>
<sequence length="250" mass="27666">MVLPAAYCPSQVLSSFDDPSLRSQSPQRPGKSAPPRISGLHSCVHHRRPDPPAARGPSRGSPYLCVAHPRLRQGPGSFRRSCHWIQEVSCSAPPAQHGPRTRVPTPIRGLTVRAARGLDSWLPPAALRREAKSKCRTGFKVVPRHRLDVAPGSDSARPSSAAASLRMFRRGRPTHVPGFRVALRPSSQPFPTYCVGQFQEAQTRFADPNRVRSTHPGRSYLLVPGEGLYFRILNRPRRSLCFTRPPSWLG</sequence>
<feature type="region of interest" description="Disordered" evidence="1">
    <location>
        <begin position="15"/>
        <end position="59"/>
    </location>
</feature>